<dbReference type="AlphaFoldDB" id="A0A1Y2IJY0"/>
<dbReference type="EMBL" id="KZ084111">
    <property type="protein sequence ID" value="OSD01456.1"/>
    <property type="molecule type" value="Genomic_DNA"/>
</dbReference>
<keyword evidence="3" id="KW-1185">Reference proteome</keyword>
<evidence type="ECO:0000313" key="2">
    <source>
        <dbReference type="EMBL" id="OSD01456.1"/>
    </source>
</evidence>
<evidence type="ECO:0000313" key="3">
    <source>
        <dbReference type="Proteomes" id="UP000193067"/>
    </source>
</evidence>
<organism evidence="2 3">
    <name type="scientific">Trametes coccinea (strain BRFM310)</name>
    <name type="common">Pycnoporus coccineus</name>
    <dbReference type="NCBI Taxonomy" id="1353009"/>
    <lineage>
        <taxon>Eukaryota</taxon>
        <taxon>Fungi</taxon>
        <taxon>Dikarya</taxon>
        <taxon>Basidiomycota</taxon>
        <taxon>Agaricomycotina</taxon>
        <taxon>Agaricomycetes</taxon>
        <taxon>Polyporales</taxon>
        <taxon>Polyporaceae</taxon>
        <taxon>Trametes</taxon>
    </lineage>
</organism>
<name>A0A1Y2IJY0_TRAC3</name>
<feature type="compositionally biased region" description="Polar residues" evidence="1">
    <location>
        <begin position="295"/>
        <end position="311"/>
    </location>
</feature>
<feature type="compositionally biased region" description="Low complexity" evidence="1">
    <location>
        <begin position="192"/>
        <end position="213"/>
    </location>
</feature>
<feature type="region of interest" description="Disordered" evidence="1">
    <location>
        <begin position="295"/>
        <end position="320"/>
    </location>
</feature>
<gene>
    <name evidence="2" type="ORF">PYCCODRAFT_1436386</name>
</gene>
<feature type="compositionally biased region" description="Acidic residues" evidence="1">
    <location>
        <begin position="224"/>
        <end position="242"/>
    </location>
</feature>
<proteinExistence type="predicted"/>
<feature type="region of interest" description="Disordered" evidence="1">
    <location>
        <begin position="178"/>
        <end position="249"/>
    </location>
</feature>
<reference evidence="2 3" key="1">
    <citation type="journal article" date="2015" name="Biotechnol. Biofuels">
        <title>Enhanced degradation of softwood versus hardwood by the white-rot fungus Pycnoporus coccineus.</title>
        <authorList>
            <person name="Couturier M."/>
            <person name="Navarro D."/>
            <person name="Chevret D."/>
            <person name="Henrissat B."/>
            <person name="Piumi F."/>
            <person name="Ruiz-Duenas F.J."/>
            <person name="Martinez A.T."/>
            <person name="Grigoriev I.V."/>
            <person name="Riley R."/>
            <person name="Lipzen A."/>
            <person name="Berrin J.G."/>
            <person name="Master E.R."/>
            <person name="Rosso M.N."/>
        </authorList>
    </citation>
    <scope>NUCLEOTIDE SEQUENCE [LARGE SCALE GENOMIC DNA]</scope>
    <source>
        <strain evidence="2 3">BRFM310</strain>
    </source>
</reference>
<feature type="region of interest" description="Disordered" evidence="1">
    <location>
        <begin position="19"/>
        <end position="39"/>
    </location>
</feature>
<dbReference type="OrthoDB" id="2799385at2759"/>
<dbReference type="Proteomes" id="UP000193067">
    <property type="component" value="Unassembled WGS sequence"/>
</dbReference>
<accession>A0A1Y2IJY0</accession>
<sequence length="320" mass="34873">MSHEAPSWTPLSMMSASMGPAPLMSPAEQSPSARPGRYAQRRRYPSAAYDLLIDFYDNHPTKYPKKYELELLAARIRALPGCEDYTAEKASTYIAGRRQNKGDAVRGRGPKAAASSSAQILYPSLANHASVVAKLDVLLNETPEPSAELARIWANRLGRGVAPEDILTYADLKRIQRRHGNSAGPPRVPVASSQLPTPESSTSPEPHSTPTSPVVETSWGKVDSEDEVKDELQDDEYEEEIASPEQYDPRCVLVAEEFSKALGLPTPNPGDGTSMPKSFADLTKWFREQTAATSLLDTLGKPNSQQQSTPLKPSGGRMPT</sequence>
<evidence type="ECO:0000256" key="1">
    <source>
        <dbReference type="SAM" id="MobiDB-lite"/>
    </source>
</evidence>
<protein>
    <submittedName>
        <fullName evidence="2">Uncharacterized protein</fullName>
    </submittedName>
</protein>